<dbReference type="InterPro" id="IPR049171">
    <property type="entry name" value="GLGE_C"/>
</dbReference>
<dbReference type="InterPro" id="IPR013780">
    <property type="entry name" value="Glyco_hydro_b"/>
</dbReference>
<dbReference type="AlphaFoldDB" id="A0A1M4XWV9"/>
<keyword evidence="5" id="KW-0808">Transferase</keyword>
<dbReference type="GO" id="GO:0004553">
    <property type="term" value="F:hydrolase activity, hydrolyzing O-glycosyl compounds"/>
    <property type="evidence" value="ECO:0007669"/>
    <property type="project" value="InterPro"/>
</dbReference>
<organism evidence="5 6">
    <name type="scientific">Ferrithrix thermotolerans DSM 19514</name>
    <dbReference type="NCBI Taxonomy" id="1121881"/>
    <lineage>
        <taxon>Bacteria</taxon>
        <taxon>Bacillati</taxon>
        <taxon>Actinomycetota</taxon>
        <taxon>Acidimicrobiia</taxon>
        <taxon>Acidimicrobiales</taxon>
        <taxon>Acidimicrobiaceae</taxon>
        <taxon>Ferrithrix</taxon>
    </lineage>
</organism>
<sequence>MLERVSLDLRFPRLKEGCLPKATLGQPIFLECDAFSLPAMPLRVLATVSYEEGVDVFDMEPAGNDTYRAQLTPKESGRQPVTLIASEDPYRAALEGLKIKVNASVAQILDFDDVIQLALKRVTGLHKTLRKSKFHQAYFSYETGLMVSHYEKTVSVLNRSLSTLRDVTESEVVAKDVASSLIETLSNEVLLRICSVPPRREEATQRSFELYVENKRASFGFWYELFPRSFGGLNGVRDVLPHLSNLGVDVVYLPPIHPIGVTKRKGKNNALTAAPDDVGSPWAIGSKLGGHDSIDPSLGTVEEFRSLVVAAREHAIAVALDLALQCSPDHPWVREHPEWFVHRADGSIAHAENPPKRYEDIVPINFFPDKETDRESLWREIHRVVLYWIDNGVRTFRVDNPHTKPMAFWQWLIQEVQRDYDDVVFLAEAFTRPKIMYRLAQIGFTQSYTYFTWRHTPLEVQSYMEELLSAEVLSYFRPNFWPNTPDILAGTLRWGSHSDFAHRVFLAATLVPSYGIYSGYEFLENQPFSETSEEYLDSEKYQIVKRDYAKGAPLDGLIASLNRFRRDHPAMQRLGNVLFLRTEGANLLAYLRFAPETDDFILVVNNFDTKNVTEGAVYLPSELPGGRSFEEAVGYDALSSDSYTFRKGHNFIRLDPSKVPGHLVSLNIKR</sequence>
<comment type="subunit">
    <text evidence="1">Homodimer.</text>
</comment>
<dbReference type="InterPro" id="IPR006047">
    <property type="entry name" value="GH13_cat_dom"/>
</dbReference>
<keyword evidence="6" id="KW-1185">Reference proteome</keyword>
<comment type="catalytic activity">
    <reaction evidence="3">
        <text>alpha-maltose 1-phosphate + [(1-&gt;4)-alpha-D-glucosyl](n) = [(1-&gt;4)-alpha-D-glucosyl](n+2) + phosphate</text>
        <dbReference type="Rhea" id="RHEA:42692"/>
        <dbReference type="Rhea" id="RHEA-COMP:9584"/>
        <dbReference type="Rhea" id="RHEA-COMP:10183"/>
        <dbReference type="ChEBI" id="CHEBI:15444"/>
        <dbReference type="ChEBI" id="CHEBI:43474"/>
        <dbReference type="ChEBI" id="CHEBI:63576"/>
        <dbReference type="EC" id="2.4.99.16"/>
    </reaction>
</comment>
<evidence type="ECO:0000256" key="1">
    <source>
        <dbReference type="ARBA" id="ARBA00011738"/>
    </source>
</evidence>
<name>A0A1M4XWV9_9ACTN</name>
<evidence type="ECO:0000313" key="6">
    <source>
        <dbReference type="Proteomes" id="UP000184295"/>
    </source>
</evidence>
<dbReference type="Pfam" id="PF11896">
    <property type="entry name" value="GlgE_dom_N_S"/>
    <property type="match status" value="1"/>
</dbReference>
<dbReference type="PANTHER" id="PTHR47786">
    <property type="entry name" value="ALPHA-1,4-GLUCAN:MALTOSE-1-PHOSPHATE MALTOSYLTRANSFERASE"/>
    <property type="match status" value="1"/>
</dbReference>
<evidence type="ECO:0000256" key="3">
    <source>
        <dbReference type="ARBA" id="ARBA00048735"/>
    </source>
</evidence>
<dbReference type="PANTHER" id="PTHR47786:SF2">
    <property type="entry name" value="GLYCOSYL HYDROLASE FAMILY 13 CATALYTIC DOMAIN-CONTAINING PROTEIN"/>
    <property type="match status" value="1"/>
</dbReference>
<dbReference type="Pfam" id="PF00128">
    <property type="entry name" value="Alpha-amylase"/>
    <property type="match status" value="1"/>
</dbReference>
<dbReference type="SUPFAM" id="SSF51445">
    <property type="entry name" value="(Trans)glycosidases"/>
    <property type="match status" value="1"/>
</dbReference>
<evidence type="ECO:0000256" key="2">
    <source>
        <dbReference type="ARBA" id="ARBA00012603"/>
    </source>
</evidence>
<dbReference type="Gene3D" id="2.60.40.1180">
    <property type="entry name" value="Golgi alpha-mannosidase II"/>
    <property type="match status" value="1"/>
</dbReference>
<dbReference type="Proteomes" id="UP000184295">
    <property type="component" value="Unassembled WGS sequence"/>
</dbReference>
<dbReference type="EC" id="2.4.99.16" evidence="2"/>
<dbReference type="STRING" id="1121881.SAMN02745225_02163"/>
<dbReference type="Pfam" id="PF21702">
    <property type="entry name" value="GLGE_C"/>
    <property type="match status" value="1"/>
</dbReference>
<gene>
    <name evidence="5" type="ORF">SAMN02745225_02163</name>
</gene>
<evidence type="ECO:0000259" key="4">
    <source>
        <dbReference type="SMART" id="SM00642"/>
    </source>
</evidence>
<protein>
    <recommendedName>
        <fullName evidence="2">starch synthase (maltosyl-transferring)</fullName>
        <ecNumber evidence="2">2.4.99.16</ecNumber>
    </recommendedName>
</protein>
<dbReference type="InterPro" id="IPR017853">
    <property type="entry name" value="GH"/>
</dbReference>
<evidence type="ECO:0000313" key="5">
    <source>
        <dbReference type="EMBL" id="SHE97836.1"/>
    </source>
</evidence>
<dbReference type="GO" id="GO:0016740">
    <property type="term" value="F:transferase activity"/>
    <property type="evidence" value="ECO:0007669"/>
    <property type="project" value="UniProtKB-KW"/>
</dbReference>
<dbReference type="GO" id="GO:0005975">
    <property type="term" value="P:carbohydrate metabolic process"/>
    <property type="evidence" value="ECO:0007669"/>
    <property type="project" value="InterPro"/>
</dbReference>
<dbReference type="EMBL" id="FQUL01000047">
    <property type="protein sequence ID" value="SHE97836.1"/>
    <property type="molecule type" value="Genomic_DNA"/>
</dbReference>
<reference evidence="6" key="1">
    <citation type="submission" date="2016-11" db="EMBL/GenBank/DDBJ databases">
        <authorList>
            <person name="Varghese N."/>
            <person name="Submissions S."/>
        </authorList>
    </citation>
    <scope>NUCLEOTIDE SEQUENCE [LARGE SCALE GENOMIC DNA]</scope>
    <source>
        <strain evidence="6">DSM 19514</strain>
    </source>
</reference>
<accession>A0A1M4XWV9</accession>
<dbReference type="SMART" id="SM00642">
    <property type="entry name" value="Aamy"/>
    <property type="match status" value="1"/>
</dbReference>
<feature type="domain" description="Glycosyl hydrolase family 13 catalytic" evidence="4">
    <location>
        <begin position="224"/>
        <end position="550"/>
    </location>
</feature>
<proteinExistence type="predicted"/>
<dbReference type="InterPro" id="IPR021828">
    <property type="entry name" value="GlgE_dom_N/S"/>
</dbReference>
<dbReference type="Gene3D" id="3.20.20.80">
    <property type="entry name" value="Glycosidases"/>
    <property type="match status" value="1"/>
</dbReference>